<dbReference type="PROSITE" id="PS50928">
    <property type="entry name" value="ABC_TM1"/>
    <property type="match status" value="1"/>
</dbReference>
<dbReference type="InterPro" id="IPR035906">
    <property type="entry name" value="MetI-like_sf"/>
</dbReference>
<feature type="transmembrane region" description="Helical" evidence="7">
    <location>
        <begin position="159"/>
        <end position="182"/>
    </location>
</feature>
<dbReference type="CDD" id="cd06261">
    <property type="entry name" value="TM_PBP2"/>
    <property type="match status" value="1"/>
</dbReference>
<comment type="subcellular location">
    <subcellularLocation>
        <location evidence="1 7">Cell membrane</location>
        <topology evidence="1 7">Multi-pass membrane protein</topology>
    </subcellularLocation>
</comment>
<dbReference type="PANTHER" id="PTHR30193">
    <property type="entry name" value="ABC TRANSPORTER PERMEASE PROTEIN"/>
    <property type="match status" value="1"/>
</dbReference>
<feature type="transmembrane region" description="Helical" evidence="7">
    <location>
        <begin position="271"/>
        <end position="293"/>
    </location>
</feature>
<evidence type="ECO:0000256" key="1">
    <source>
        <dbReference type="ARBA" id="ARBA00004651"/>
    </source>
</evidence>
<feature type="transmembrane region" description="Helical" evidence="7">
    <location>
        <begin position="86"/>
        <end position="107"/>
    </location>
</feature>
<dbReference type="AlphaFoldDB" id="A0A9D9DHR8"/>
<dbReference type="InterPro" id="IPR051393">
    <property type="entry name" value="ABC_transporter_permease"/>
</dbReference>
<dbReference type="GO" id="GO:0055085">
    <property type="term" value="P:transmembrane transport"/>
    <property type="evidence" value="ECO:0007669"/>
    <property type="project" value="InterPro"/>
</dbReference>
<gene>
    <name evidence="9" type="ORF">IAC58_00025</name>
</gene>
<keyword evidence="4 7" id="KW-0812">Transmembrane</keyword>
<keyword evidence="6 7" id="KW-0472">Membrane</keyword>
<organism evidence="9 10">
    <name type="scientific">Candidatus Onthovivens merdipullorum</name>
    <dbReference type="NCBI Taxonomy" id="2840889"/>
    <lineage>
        <taxon>Bacteria</taxon>
        <taxon>Bacillati</taxon>
        <taxon>Bacillota</taxon>
        <taxon>Bacilli</taxon>
        <taxon>Bacillales</taxon>
        <taxon>Candidatus Onthovivens</taxon>
    </lineage>
</organism>
<feature type="transmembrane region" description="Helical" evidence="7">
    <location>
        <begin position="119"/>
        <end position="139"/>
    </location>
</feature>
<comment type="similarity">
    <text evidence="7">Belongs to the binding-protein-dependent transport system permease family.</text>
</comment>
<evidence type="ECO:0000256" key="7">
    <source>
        <dbReference type="RuleBase" id="RU363032"/>
    </source>
</evidence>
<reference evidence="9" key="1">
    <citation type="submission" date="2020-10" db="EMBL/GenBank/DDBJ databases">
        <authorList>
            <person name="Gilroy R."/>
        </authorList>
    </citation>
    <scope>NUCLEOTIDE SEQUENCE</scope>
    <source>
        <strain evidence="9">11159</strain>
    </source>
</reference>
<keyword evidence="3" id="KW-1003">Cell membrane</keyword>
<evidence type="ECO:0000313" key="10">
    <source>
        <dbReference type="Proteomes" id="UP000823613"/>
    </source>
</evidence>
<dbReference type="InterPro" id="IPR000515">
    <property type="entry name" value="MetI-like"/>
</dbReference>
<evidence type="ECO:0000256" key="4">
    <source>
        <dbReference type="ARBA" id="ARBA00022692"/>
    </source>
</evidence>
<keyword evidence="5 7" id="KW-1133">Transmembrane helix</keyword>
<evidence type="ECO:0000256" key="2">
    <source>
        <dbReference type="ARBA" id="ARBA00022448"/>
    </source>
</evidence>
<feature type="domain" description="ABC transmembrane type-1" evidence="8">
    <location>
        <begin position="82"/>
        <end position="290"/>
    </location>
</feature>
<feature type="transmembrane region" description="Helical" evidence="7">
    <location>
        <begin position="9"/>
        <end position="29"/>
    </location>
</feature>
<protein>
    <submittedName>
        <fullName evidence="9">Sugar ABC transporter permease</fullName>
    </submittedName>
</protein>
<proteinExistence type="inferred from homology"/>
<evidence type="ECO:0000256" key="3">
    <source>
        <dbReference type="ARBA" id="ARBA00022475"/>
    </source>
</evidence>
<name>A0A9D9DHR8_9BACL</name>
<dbReference type="GO" id="GO:0005886">
    <property type="term" value="C:plasma membrane"/>
    <property type="evidence" value="ECO:0007669"/>
    <property type="project" value="UniProtKB-SubCell"/>
</dbReference>
<dbReference type="Pfam" id="PF00528">
    <property type="entry name" value="BPD_transp_1"/>
    <property type="match status" value="1"/>
</dbReference>
<evidence type="ECO:0000256" key="6">
    <source>
        <dbReference type="ARBA" id="ARBA00023136"/>
    </source>
</evidence>
<sequence>MERKSSYKAWIYLAPTLILMAIFTFYPLINTFYLSFLENYNSVTGSFDGFTLDNYGVILGLKEFPDTMPGAGQTTAFLTEALPNTFIIAFVSVPISIILSLLISVWLNSIKWFRSFFQTLFFLPYVTNIIAVGMVFSVIFGSSGLLDLIGPRMSKFNAMLVLCIELIWYECPYKILIFASGLQSIDKQYYESARMDSTPKWKVLTKITIPLLSPQILYISITSLIDAFKEYQAVVGLFGDQKGTTATSYNLYTCVYYIYDMVKSGNNTLQYASAAAVVLFLIILVFTLIELWIGNKRVHY</sequence>
<comment type="caution">
    <text evidence="9">The sequence shown here is derived from an EMBL/GenBank/DDBJ whole genome shotgun (WGS) entry which is preliminary data.</text>
</comment>
<dbReference type="EMBL" id="JADIMY010000001">
    <property type="protein sequence ID" value="MBO8426943.1"/>
    <property type="molecule type" value="Genomic_DNA"/>
</dbReference>
<dbReference type="Gene3D" id="1.10.3720.10">
    <property type="entry name" value="MetI-like"/>
    <property type="match status" value="1"/>
</dbReference>
<dbReference type="PANTHER" id="PTHR30193:SF37">
    <property type="entry name" value="INNER MEMBRANE ABC TRANSPORTER PERMEASE PROTEIN YCJO"/>
    <property type="match status" value="1"/>
</dbReference>
<accession>A0A9D9DHR8</accession>
<feature type="transmembrane region" description="Helical" evidence="7">
    <location>
        <begin position="203"/>
        <end position="221"/>
    </location>
</feature>
<evidence type="ECO:0000313" key="9">
    <source>
        <dbReference type="EMBL" id="MBO8426943.1"/>
    </source>
</evidence>
<dbReference type="SUPFAM" id="SSF161098">
    <property type="entry name" value="MetI-like"/>
    <property type="match status" value="1"/>
</dbReference>
<evidence type="ECO:0000256" key="5">
    <source>
        <dbReference type="ARBA" id="ARBA00022989"/>
    </source>
</evidence>
<keyword evidence="2 7" id="KW-0813">Transport</keyword>
<reference evidence="9" key="2">
    <citation type="journal article" date="2021" name="PeerJ">
        <title>Extensive microbial diversity within the chicken gut microbiome revealed by metagenomics and culture.</title>
        <authorList>
            <person name="Gilroy R."/>
            <person name="Ravi A."/>
            <person name="Getino M."/>
            <person name="Pursley I."/>
            <person name="Horton D.L."/>
            <person name="Alikhan N.F."/>
            <person name="Baker D."/>
            <person name="Gharbi K."/>
            <person name="Hall N."/>
            <person name="Watson M."/>
            <person name="Adriaenssens E.M."/>
            <person name="Foster-Nyarko E."/>
            <person name="Jarju S."/>
            <person name="Secka A."/>
            <person name="Antonio M."/>
            <person name="Oren A."/>
            <person name="Chaudhuri R.R."/>
            <person name="La Ragione R."/>
            <person name="Hildebrand F."/>
            <person name="Pallen M.J."/>
        </authorList>
    </citation>
    <scope>NUCLEOTIDE SEQUENCE</scope>
    <source>
        <strain evidence="9">11159</strain>
    </source>
</reference>
<evidence type="ECO:0000259" key="8">
    <source>
        <dbReference type="PROSITE" id="PS50928"/>
    </source>
</evidence>
<dbReference type="Proteomes" id="UP000823613">
    <property type="component" value="Unassembled WGS sequence"/>
</dbReference>